<dbReference type="InterPro" id="IPR007219">
    <property type="entry name" value="XnlR_reg_dom"/>
</dbReference>
<evidence type="ECO:0000256" key="7">
    <source>
        <dbReference type="SAM" id="MobiDB-lite"/>
    </source>
</evidence>
<evidence type="ECO:0000256" key="6">
    <source>
        <dbReference type="ARBA" id="ARBA00023242"/>
    </source>
</evidence>
<dbReference type="SMART" id="SM00906">
    <property type="entry name" value="Fungal_trans"/>
    <property type="match status" value="1"/>
</dbReference>
<keyword evidence="1" id="KW-0479">Metal-binding</keyword>
<dbReference type="Gene3D" id="4.10.240.10">
    <property type="entry name" value="Zn(2)-C6 fungal-type DNA-binding domain"/>
    <property type="match status" value="1"/>
</dbReference>
<evidence type="ECO:0000313" key="10">
    <source>
        <dbReference type="Proteomes" id="UP000624244"/>
    </source>
</evidence>
<protein>
    <recommendedName>
        <fullName evidence="8">Zn(2)-C6 fungal-type domain-containing protein</fullName>
    </recommendedName>
</protein>
<dbReference type="OMA" id="EKDARHW"/>
<accession>A0A8H5ZP82</accession>
<dbReference type="Pfam" id="PF00172">
    <property type="entry name" value="Zn_clus"/>
    <property type="match status" value="1"/>
</dbReference>
<dbReference type="CDD" id="cd12148">
    <property type="entry name" value="fungal_TF_MHR"/>
    <property type="match status" value="1"/>
</dbReference>
<evidence type="ECO:0000256" key="4">
    <source>
        <dbReference type="ARBA" id="ARBA00023125"/>
    </source>
</evidence>
<dbReference type="InterPro" id="IPR036864">
    <property type="entry name" value="Zn2-C6_fun-type_DNA-bd_sf"/>
</dbReference>
<evidence type="ECO:0000256" key="1">
    <source>
        <dbReference type="ARBA" id="ARBA00022723"/>
    </source>
</evidence>
<name>A0A8H5ZP82_COCSA</name>
<dbReference type="SMART" id="SM00066">
    <property type="entry name" value="GAL4"/>
    <property type="match status" value="1"/>
</dbReference>
<dbReference type="EMBL" id="WNKQ01000003">
    <property type="protein sequence ID" value="KAF5852837.1"/>
    <property type="molecule type" value="Genomic_DNA"/>
</dbReference>
<dbReference type="Proteomes" id="UP000624244">
    <property type="component" value="Unassembled WGS sequence"/>
</dbReference>
<feature type="region of interest" description="Disordered" evidence="7">
    <location>
        <begin position="597"/>
        <end position="654"/>
    </location>
</feature>
<feature type="domain" description="Zn(2)-C6 fungal-type" evidence="8">
    <location>
        <begin position="12"/>
        <end position="43"/>
    </location>
</feature>
<dbReference type="PANTHER" id="PTHR47171:SF1">
    <property type="entry name" value="ZN(II)2CYS6 TRANSCRIPTION FACTOR (EUROFUNG)"/>
    <property type="match status" value="1"/>
</dbReference>
<dbReference type="GO" id="GO:0006351">
    <property type="term" value="P:DNA-templated transcription"/>
    <property type="evidence" value="ECO:0007669"/>
    <property type="project" value="InterPro"/>
</dbReference>
<comment type="caution">
    <text evidence="9">The sequence shown here is derived from an EMBL/GenBank/DDBJ whole genome shotgun (WGS) entry which is preliminary data.</text>
</comment>
<dbReference type="PANTHER" id="PTHR47171">
    <property type="entry name" value="FARA-RELATED"/>
    <property type="match status" value="1"/>
</dbReference>
<dbReference type="Pfam" id="PF04082">
    <property type="entry name" value="Fungal_trans"/>
    <property type="match status" value="1"/>
</dbReference>
<feature type="compositionally biased region" description="Polar residues" evidence="7">
    <location>
        <begin position="606"/>
        <end position="630"/>
    </location>
</feature>
<evidence type="ECO:0000259" key="8">
    <source>
        <dbReference type="PROSITE" id="PS50048"/>
    </source>
</evidence>
<proteinExistence type="predicted"/>
<dbReference type="InterPro" id="IPR001138">
    <property type="entry name" value="Zn2Cys6_DnaBD"/>
</dbReference>
<keyword evidence="3" id="KW-0805">Transcription regulation</keyword>
<dbReference type="GO" id="GO:0003677">
    <property type="term" value="F:DNA binding"/>
    <property type="evidence" value="ECO:0007669"/>
    <property type="project" value="UniProtKB-KW"/>
</dbReference>
<keyword evidence="2" id="KW-0862">Zinc</keyword>
<organism evidence="9 10">
    <name type="scientific">Cochliobolus sativus</name>
    <name type="common">Common root rot and spot blotch fungus</name>
    <name type="synonym">Bipolaris sorokiniana</name>
    <dbReference type="NCBI Taxonomy" id="45130"/>
    <lineage>
        <taxon>Eukaryota</taxon>
        <taxon>Fungi</taxon>
        <taxon>Dikarya</taxon>
        <taxon>Ascomycota</taxon>
        <taxon>Pezizomycotina</taxon>
        <taxon>Dothideomycetes</taxon>
        <taxon>Pleosporomycetidae</taxon>
        <taxon>Pleosporales</taxon>
        <taxon>Pleosporineae</taxon>
        <taxon>Pleosporaceae</taxon>
        <taxon>Bipolaris</taxon>
    </lineage>
</organism>
<dbReference type="GO" id="GO:0000981">
    <property type="term" value="F:DNA-binding transcription factor activity, RNA polymerase II-specific"/>
    <property type="evidence" value="ECO:0007669"/>
    <property type="project" value="InterPro"/>
</dbReference>
<feature type="region of interest" description="Disordered" evidence="7">
    <location>
        <begin position="44"/>
        <end position="77"/>
    </location>
</feature>
<keyword evidence="6" id="KW-0539">Nucleus</keyword>
<dbReference type="AlphaFoldDB" id="A0A8H5ZP82"/>
<dbReference type="GO" id="GO:0008270">
    <property type="term" value="F:zinc ion binding"/>
    <property type="evidence" value="ECO:0007669"/>
    <property type="project" value="InterPro"/>
</dbReference>
<evidence type="ECO:0000256" key="2">
    <source>
        <dbReference type="ARBA" id="ARBA00022833"/>
    </source>
</evidence>
<keyword evidence="5" id="KW-0804">Transcription</keyword>
<keyword evidence="4" id="KW-0238">DNA-binding</keyword>
<dbReference type="CDD" id="cd00067">
    <property type="entry name" value="GAL4"/>
    <property type="match status" value="1"/>
</dbReference>
<dbReference type="PROSITE" id="PS50048">
    <property type="entry name" value="ZN2_CY6_FUNGAL_2"/>
    <property type="match status" value="1"/>
</dbReference>
<dbReference type="SUPFAM" id="SSF57701">
    <property type="entry name" value="Zn2/Cys6 DNA-binding domain"/>
    <property type="match status" value="1"/>
</dbReference>
<gene>
    <name evidence="9" type="ORF">GGP41_008293</name>
</gene>
<evidence type="ECO:0000313" key="9">
    <source>
        <dbReference type="EMBL" id="KAF5852837.1"/>
    </source>
</evidence>
<evidence type="ECO:0000256" key="5">
    <source>
        <dbReference type="ARBA" id="ARBA00023163"/>
    </source>
</evidence>
<dbReference type="InterPro" id="IPR052073">
    <property type="entry name" value="Amide_Lactam_Regulators"/>
</dbReference>
<evidence type="ECO:0000256" key="3">
    <source>
        <dbReference type="ARBA" id="ARBA00023015"/>
    </source>
</evidence>
<reference evidence="9" key="1">
    <citation type="submission" date="2019-11" db="EMBL/GenBank/DDBJ databases">
        <title>Bipolaris sorokiniana Genome sequencing.</title>
        <authorList>
            <person name="Wang H."/>
        </authorList>
    </citation>
    <scope>NUCLEOTIDE SEQUENCE</scope>
</reference>
<sequence length="704" mass="79493">MSERPRKRARLACVTCNARRVKCDVTDRQPCSNCMTADLQCETRESKRGKHVRKPRGEAEARSKTPPSAPVFSPQRHEDEVAASHVLASLSSNFNSPVNTQAPVTGNQNQFSAPSTTPETRNIQPIKENFQQEDAVFLGESSSLRYVAGAPTPAAVELRESCFRHALPRAVREEANVPQWEAERRVARKKALQAEGAFSFPPADIRKELLEAYFKWFHPHFAILDEDDYWMTYNRLEMSALLLQAMLFIGVIHCDESTLKKLGWGNRHRAKWFFYIRAKDIYDATYETDKLAVIQALLLMSFWRAGALLEKDARHWLGTAISLSETRALHRCGGNSEEKLTRVKRRLWWAIYIRERQCAAALGLPCRIRDKDCDVEPLSYSDFAYAFRSSSPADVRHRSTAYAISMVQLAVFLGRVVDAGYLPGRTLTSEDTTRLRDELYQWKNNLPSIMRLDTDASGVPNFQASMLHLAYNNLLILLHRTSFIMDESRSVPAEGNVALQAAARNSRIVEDMLPDSSICHAQMHVITNLFNTLCIHVVHFRRSTGINRTLAEHRAKLCLLGLRELQKTWEVTNWVLELFFHYIDRDTAYRLTMESDEAGNHPSAAAQPSDTRTASSSTLNQHLEQQQGNAGNAARGSAQPSGIVTPSTPSPKPWSWTLDEADQYLFMQIENDFAFGEGGLQHLGPEDLVLTGAPADFVFHRGQE</sequence>